<gene>
    <name evidence="1" type="ORF">NDI38_14785</name>
</gene>
<accession>A0ABV0KKC5</accession>
<evidence type="ECO:0000313" key="1">
    <source>
        <dbReference type="EMBL" id="MEP1059707.1"/>
    </source>
</evidence>
<dbReference type="EMBL" id="JAMPLM010000012">
    <property type="protein sequence ID" value="MEP1059707.1"/>
    <property type="molecule type" value="Genomic_DNA"/>
</dbReference>
<reference evidence="1 2" key="1">
    <citation type="submission" date="2022-04" db="EMBL/GenBank/DDBJ databases">
        <title>Positive selection, recombination, and allopatry shape intraspecific diversity of widespread and dominant cyanobacteria.</title>
        <authorList>
            <person name="Wei J."/>
            <person name="Shu W."/>
            <person name="Hu C."/>
        </authorList>
    </citation>
    <scope>NUCLEOTIDE SEQUENCE [LARGE SCALE GENOMIC DNA]</scope>
    <source>
        <strain evidence="1 2">AS-A4</strain>
    </source>
</reference>
<dbReference type="Proteomes" id="UP001476950">
    <property type="component" value="Unassembled WGS sequence"/>
</dbReference>
<sequence length="144" mass="15802">MNILLIRNWLLPGLSFAITFACIPVFAQVNVDREPTGTCSSGPNTRRGGFVRVGCHYPSEVGTYSNVRAIEYRGGSGADVSWVYENPSEAPGSITRVQSRICGIGSSQFNQSPRCENPFRGVPIKIEIVPHNNSWQTDFALIPE</sequence>
<evidence type="ECO:0008006" key="3">
    <source>
        <dbReference type="Google" id="ProtNLM"/>
    </source>
</evidence>
<dbReference type="RefSeq" id="WP_190452172.1">
    <property type="nucleotide sequence ID" value="NZ_JAMPLM010000012.1"/>
</dbReference>
<proteinExistence type="predicted"/>
<keyword evidence="2" id="KW-1185">Reference proteome</keyword>
<name>A0ABV0KKC5_9CYAN</name>
<protein>
    <recommendedName>
        <fullName evidence="3">Secreted protein</fullName>
    </recommendedName>
</protein>
<organism evidence="1 2">
    <name type="scientific">Stenomitos frigidus AS-A4</name>
    <dbReference type="NCBI Taxonomy" id="2933935"/>
    <lineage>
        <taxon>Bacteria</taxon>
        <taxon>Bacillati</taxon>
        <taxon>Cyanobacteriota</taxon>
        <taxon>Cyanophyceae</taxon>
        <taxon>Leptolyngbyales</taxon>
        <taxon>Leptolyngbyaceae</taxon>
        <taxon>Stenomitos</taxon>
    </lineage>
</organism>
<comment type="caution">
    <text evidence="1">The sequence shown here is derived from an EMBL/GenBank/DDBJ whole genome shotgun (WGS) entry which is preliminary data.</text>
</comment>
<evidence type="ECO:0000313" key="2">
    <source>
        <dbReference type="Proteomes" id="UP001476950"/>
    </source>
</evidence>
<dbReference type="PROSITE" id="PS51257">
    <property type="entry name" value="PROKAR_LIPOPROTEIN"/>
    <property type="match status" value="1"/>
</dbReference>